<dbReference type="Gene3D" id="3.30.70.1230">
    <property type="entry name" value="Nucleotide cyclase"/>
    <property type="match status" value="1"/>
</dbReference>
<dbReference type="Proteomes" id="UP001058461">
    <property type="component" value="Chromosome"/>
</dbReference>
<keyword evidence="1" id="KW-0547">Nucleotide-binding</keyword>
<gene>
    <name evidence="4" type="ORF">KDW95_01285</name>
</gene>
<dbReference type="SMART" id="SM00044">
    <property type="entry name" value="CYCc"/>
    <property type="match status" value="1"/>
</dbReference>
<protein>
    <submittedName>
        <fullName evidence="4">AAA family ATPase</fullName>
    </submittedName>
</protein>
<dbReference type="PROSITE" id="PS50125">
    <property type="entry name" value="GUANYLATE_CYCLASE_2"/>
    <property type="match status" value="1"/>
</dbReference>
<proteinExistence type="predicted"/>
<organism evidence="4 5">
    <name type="scientific">Marinobacterium rhizophilum</name>
    <dbReference type="NCBI Taxonomy" id="420402"/>
    <lineage>
        <taxon>Bacteria</taxon>
        <taxon>Pseudomonadati</taxon>
        <taxon>Pseudomonadota</taxon>
        <taxon>Gammaproteobacteria</taxon>
        <taxon>Oceanospirillales</taxon>
        <taxon>Oceanospirillaceae</taxon>
        <taxon>Marinobacterium</taxon>
    </lineage>
</organism>
<evidence type="ECO:0000259" key="3">
    <source>
        <dbReference type="PROSITE" id="PS50125"/>
    </source>
</evidence>
<dbReference type="Gene3D" id="3.40.50.300">
    <property type="entry name" value="P-loop containing nucleotide triphosphate hydrolases"/>
    <property type="match status" value="1"/>
</dbReference>
<dbReference type="EMBL" id="CP073347">
    <property type="protein sequence ID" value="UTW12345.1"/>
    <property type="molecule type" value="Genomic_DNA"/>
</dbReference>
<dbReference type="RefSeq" id="WP_255854414.1">
    <property type="nucleotide sequence ID" value="NZ_CP073347.1"/>
</dbReference>
<feature type="domain" description="Guanylate cyclase" evidence="3">
    <location>
        <begin position="94"/>
        <end position="219"/>
    </location>
</feature>
<dbReference type="Pfam" id="PF12773">
    <property type="entry name" value="DZR"/>
    <property type="match status" value="1"/>
</dbReference>
<dbReference type="CDD" id="cd07302">
    <property type="entry name" value="CHD"/>
    <property type="match status" value="1"/>
</dbReference>
<dbReference type="Pfam" id="PF00211">
    <property type="entry name" value="Guanylate_cyc"/>
    <property type="match status" value="1"/>
</dbReference>
<keyword evidence="5" id="KW-1185">Reference proteome</keyword>
<dbReference type="InterPro" id="IPR025874">
    <property type="entry name" value="DZR"/>
</dbReference>
<evidence type="ECO:0000256" key="1">
    <source>
        <dbReference type="ARBA" id="ARBA00022741"/>
    </source>
</evidence>
<dbReference type="SUPFAM" id="SSF52540">
    <property type="entry name" value="P-loop containing nucleoside triphosphate hydrolases"/>
    <property type="match status" value="1"/>
</dbReference>
<sequence length="1133" mass="126165">MQCKNCERENPSAARFCEHCGVVLTATCPRCGYEAEPSARFCHQCGHPLGLVSEAASADITKTEPHEEPGPETVLWSPLQGSPTEQLAERKIITALFADIANSTALISALDPEDAGALIDPVLAVMVEAVEHYGGYVAKSMGDGILALFGAPISHEDHPRRALYAALRMQEALSQSEAVPRIRVGIHTAEVVVRTIASAGLSHSCEPVGNAIHIASRLEGQAEPGTILVSEQTFGLTDGYVNFKPLGPHTLKGVSEPVQVYQAVNAFPLRTRLQVAERRGLVRFVGRKDELAVLRNVLPWVQNGHGRLLAVSGDPGVGKSRLFHEFKDLLPDTFTVLETFSVSHGKAFAYMPLIELLKQCFRLSEQDKGAAWRHRIESQVHNLGGSLQAQLPYLYFVLGVEEPTSTLATMDAQVRRLRVFEAIRRLLVQVSSTRPLVLIFEDLQWLDSETESFIRYLSESLNDSAILLLLNFRPEYAHDWLAGATPAPLRLEVLDTDDSKELLNVLLGSDASLLALKIAILERTEGNPFFTEEVVQTLVEEGVLKGRRGDFKLSHRPQMLHIPVTVQGVLNARIDRLGNEEKRLLQRCAVVGKRFTWSLAQAVVDLPPQRLRDLLLRLQAREYLFECPAFPEVEYSFKHGLTHQVAYDSLLHSRRSELHESIAVAIERQFSSDLDNHYTELAHHYRRSNNGAKAVEYLRRAGQHAVQHCANLEAIDLLEAALHLLPKLPDETDRIHEELTLQLNLGLAWMAVRGYGANEVELSYRRALELCPQAAHTSQHFTALMGLNAFYLVRGQLQDARTLAEQLITLAGAMKEPVFFMHAHRTLGVVLFFIGDFVTARAHLEQALSFFDPHQQYGQSIPFGMDTEALVLPFLALVLAWQGLPDQALQYVDDVLRQNTAFSQPLDRVFALGFAAELHLQRGETQLSLERAGAAIALADEQGFPFWSAWAAVVKGRALGDLGQVDEGLRQLQQGVAEYQATGANLWQMHFMVLLAGSLARAGLIGQARSVLTQARLVQTQERFYIAELYRLQGVLTLLDVENKLMLDRRQRKAEHCYHRAMDIARVQGARLLELRAACDLGRLWLNQGRRSETRELLTALSGLFNEGFETADIKASRALIDRCNDPSSIRNL</sequence>
<dbReference type="PANTHER" id="PTHR16305:SF28">
    <property type="entry name" value="GUANYLATE CYCLASE DOMAIN-CONTAINING PROTEIN"/>
    <property type="match status" value="1"/>
</dbReference>
<dbReference type="Pfam" id="PF13191">
    <property type="entry name" value="AAA_16"/>
    <property type="match status" value="1"/>
</dbReference>
<evidence type="ECO:0000313" key="5">
    <source>
        <dbReference type="Proteomes" id="UP001058461"/>
    </source>
</evidence>
<dbReference type="InterPro" id="IPR041664">
    <property type="entry name" value="AAA_16"/>
</dbReference>
<dbReference type="InterPro" id="IPR029787">
    <property type="entry name" value="Nucleotide_cyclase"/>
</dbReference>
<name>A0ABY5HIZ3_9GAMM</name>
<dbReference type="PANTHER" id="PTHR16305">
    <property type="entry name" value="TESTICULAR SOLUBLE ADENYLYL CYCLASE"/>
    <property type="match status" value="1"/>
</dbReference>
<dbReference type="SUPFAM" id="SSF48452">
    <property type="entry name" value="TPR-like"/>
    <property type="match status" value="2"/>
</dbReference>
<reference evidence="4" key="1">
    <citation type="submission" date="2021-04" db="EMBL/GenBank/DDBJ databases">
        <title>Oceanospirillales bacteria with DddD are important DMSP degraders in coastal seawater.</title>
        <authorList>
            <person name="Liu J."/>
        </authorList>
    </citation>
    <scope>NUCLEOTIDE SEQUENCE</scope>
    <source>
        <strain evidence="4">D13-1</strain>
    </source>
</reference>
<dbReference type="InterPro" id="IPR011990">
    <property type="entry name" value="TPR-like_helical_dom_sf"/>
</dbReference>
<keyword evidence="2" id="KW-0067">ATP-binding</keyword>
<dbReference type="Gene3D" id="1.25.40.10">
    <property type="entry name" value="Tetratricopeptide repeat domain"/>
    <property type="match status" value="2"/>
</dbReference>
<dbReference type="InterPro" id="IPR027417">
    <property type="entry name" value="P-loop_NTPase"/>
</dbReference>
<dbReference type="InterPro" id="IPR001054">
    <property type="entry name" value="A/G_cyclase"/>
</dbReference>
<evidence type="ECO:0000313" key="4">
    <source>
        <dbReference type="EMBL" id="UTW12345.1"/>
    </source>
</evidence>
<accession>A0ABY5HIZ3</accession>
<dbReference type="SUPFAM" id="SSF55073">
    <property type="entry name" value="Nucleotide cyclase"/>
    <property type="match status" value="1"/>
</dbReference>
<evidence type="ECO:0000256" key="2">
    <source>
        <dbReference type="ARBA" id="ARBA00022840"/>
    </source>
</evidence>